<protein>
    <recommendedName>
        <fullName evidence="4">Gram-negative bacterial tonB protein</fullName>
    </recommendedName>
</protein>
<keyword evidence="1" id="KW-0812">Transmembrane</keyword>
<feature type="transmembrane region" description="Helical" evidence="1">
    <location>
        <begin position="6"/>
        <end position="22"/>
    </location>
</feature>
<dbReference type="PROSITE" id="PS51257">
    <property type="entry name" value="PROKAR_LIPOPROTEIN"/>
    <property type="match status" value="1"/>
</dbReference>
<gene>
    <name evidence="2" type="ordered locus">Fleli_0355</name>
</gene>
<reference evidence="3" key="1">
    <citation type="submission" date="2012-06" db="EMBL/GenBank/DDBJ databases">
        <title>The complete genome of Flexibacter litoralis DSM 6794.</title>
        <authorList>
            <person name="Lucas S."/>
            <person name="Copeland A."/>
            <person name="Lapidus A."/>
            <person name="Glavina del Rio T."/>
            <person name="Dalin E."/>
            <person name="Tice H."/>
            <person name="Bruce D."/>
            <person name="Goodwin L."/>
            <person name="Pitluck S."/>
            <person name="Peters L."/>
            <person name="Ovchinnikova G."/>
            <person name="Lu M."/>
            <person name="Kyrpides N."/>
            <person name="Mavromatis K."/>
            <person name="Ivanova N."/>
            <person name="Brettin T."/>
            <person name="Detter J.C."/>
            <person name="Han C."/>
            <person name="Larimer F."/>
            <person name="Land M."/>
            <person name="Hauser L."/>
            <person name="Markowitz V."/>
            <person name="Cheng J.-F."/>
            <person name="Hugenholtz P."/>
            <person name="Woyke T."/>
            <person name="Wu D."/>
            <person name="Spring S."/>
            <person name="Lang E."/>
            <person name="Kopitz M."/>
            <person name="Brambilla E."/>
            <person name="Klenk H.-P."/>
            <person name="Eisen J.A."/>
        </authorList>
    </citation>
    <scope>NUCLEOTIDE SEQUENCE [LARGE SCALE GENOMIC DNA]</scope>
    <source>
        <strain evidence="3">ATCC 23117 / DSM 6794 / NBRC 15988 / NCIMB 1366 / Sio-4</strain>
    </source>
</reference>
<evidence type="ECO:0000313" key="2">
    <source>
        <dbReference type="EMBL" id="AFM02836.1"/>
    </source>
</evidence>
<evidence type="ECO:0008006" key="4">
    <source>
        <dbReference type="Google" id="ProtNLM"/>
    </source>
</evidence>
<evidence type="ECO:0000256" key="1">
    <source>
        <dbReference type="SAM" id="Phobius"/>
    </source>
</evidence>
<name>I4AFV1_BERLS</name>
<sequence precursor="true">MKTNIYMIISLISLSCIAFIVAKNSKQQKQEKWYWSNSLDTTKFTNVKIEDIDKIPIADTVFIKMSVRSKKIKPLKKMINQKHKSLILKYIYRYKIPIEQISIGAPRKGYVNAIGVYVNNLLWLSMRENSAEIHTRKRNFQPPINYSELDNFFITNFKFTPEMLEAGLHGKVGIGFQIYPDSTLSIFEVMDTTLGIDKEIARVLHSTGKWTPAYDSITNNYIRSEMIYPFPIQHPDSAKLQPYEY</sequence>
<dbReference type="Proteomes" id="UP000006054">
    <property type="component" value="Chromosome"/>
</dbReference>
<keyword evidence="1" id="KW-0472">Membrane</keyword>
<dbReference type="AlphaFoldDB" id="I4AFV1"/>
<dbReference type="KEGG" id="fli:Fleli_0355"/>
<accession>I4AFV1</accession>
<keyword evidence="1" id="KW-1133">Transmembrane helix</keyword>
<organism evidence="2 3">
    <name type="scientific">Bernardetia litoralis (strain ATCC 23117 / DSM 6794 / NBRC 15988 / NCIMB 1366 / Fx l1 / Sio-4)</name>
    <name type="common">Flexibacter litoralis</name>
    <dbReference type="NCBI Taxonomy" id="880071"/>
    <lineage>
        <taxon>Bacteria</taxon>
        <taxon>Pseudomonadati</taxon>
        <taxon>Bacteroidota</taxon>
        <taxon>Cytophagia</taxon>
        <taxon>Cytophagales</taxon>
        <taxon>Bernardetiaceae</taxon>
        <taxon>Bernardetia</taxon>
    </lineage>
</organism>
<dbReference type="EMBL" id="CP003345">
    <property type="protein sequence ID" value="AFM02836.1"/>
    <property type="molecule type" value="Genomic_DNA"/>
</dbReference>
<dbReference type="HOGENOM" id="CLU_1132293_0_0_10"/>
<dbReference type="RefSeq" id="WP_014796298.1">
    <property type="nucleotide sequence ID" value="NC_018018.1"/>
</dbReference>
<proteinExistence type="predicted"/>
<keyword evidence="3" id="KW-1185">Reference proteome</keyword>
<evidence type="ECO:0000313" key="3">
    <source>
        <dbReference type="Proteomes" id="UP000006054"/>
    </source>
</evidence>
<dbReference type="OrthoDB" id="9814002at2"/>